<evidence type="ECO:0000313" key="4">
    <source>
        <dbReference type="Proteomes" id="UP000003195"/>
    </source>
</evidence>
<dbReference type="RefSeq" id="WP_006941828.1">
    <property type="nucleotide sequence ID" value="NZ_GL538208.1"/>
</dbReference>
<organism evidence="3 4">
    <name type="scientific">Megasphaera micronuciformis F0359</name>
    <dbReference type="NCBI Taxonomy" id="706434"/>
    <lineage>
        <taxon>Bacteria</taxon>
        <taxon>Bacillati</taxon>
        <taxon>Bacillota</taxon>
        <taxon>Negativicutes</taxon>
        <taxon>Veillonellales</taxon>
        <taxon>Veillonellaceae</taxon>
        <taxon>Megasphaera</taxon>
    </lineage>
</organism>
<dbReference type="InterPro" id="IPR003680">
    <property type="entry name" value="Flavodoxin_fold"/>
</dbReference>
<feature type="domain" description="Flavodoxin-like fold" evidence="2">
    <location>
        <begin position="2"/>
        <end position="169"/>
    </location>
</feature>
<dbReference type="GO" id="GO:0003955">
    <property type="term" value="F:NAD(P)H dehydrogenase (quinone) activity"/>
    <property type="evidence" value="ECO:0007669"/>
    <property type="project" value="TreeGrafter"/>
</dbReference>
<reference evidence="3 4" key="1">
    <citation type="submission" date="2010-08" db="EMBL/GenBank/DDBJ databases">
        <authorList>
            <person name="Weinstock G."/>
            <person name="Sodergren E."/>
            <person name="Clifton S."/>
            <person name="Fulton L."/>
            <person name="Fulton B."/>
            <person name="Courtney L."/>
            <person name="Fronick C."/>
            <person name="Harrison M."/>
            <person name="Strong C."/>
            <person name="Farmer C."/>
            <person name="Delahaunty K."/>
            <person name="Markovic C."/>
            <person name="Hall O."/>
            <person name="Minx P."/>
            <person name="Tomlinson C."/>
            <person name="Mitreva M."/>
            <person name="Hou S."/>
            <person name="Chen J."/>
            <person name="Wollam A."/>
            <person name="Pepin K.H."/>
            <person name="Johnson M."/>
            <person name="Bhonagiri V."/>
            <person name="Zhang X."/>
            <person name="Suruliraj S."/>
            <person name="Warren W."/>
            <person name="Chinwalla A."/>
            <person name="Mardis E.R."/>
            <person name="Wilson R.K."/>
        </authorList>
    </citation>
    <scope>NUCLEOTIDE SEQUENCE [LARGE SCALE GENOMIC DNA]</scope>
    <source>
        <strain evidence="3 4">F0359</strain>
    </source>
</reference>
<dbReference type="PANTHER" id="PTHR47307">
    <property type="entry name" value="GLUTATHIONE-REGULATED POTASSIUM-EFFLUX SYSTEM ANCILLARY PROTEIN KEFG"/>
    <property type="match status" value="1"/>
</dbReference>
<proteinExistence type="predicted"/>
<gene>
    <name evidence="3" type="ORF">HMPREF9429_00808</name>
</gene>
<accession>E2ZBI1</accession>
<sequence length="188" mass="21464">MKNVLVISGHTDLQHDSFNNKIIMADLEKALPEAHFEYLDAMYPNFKIDVKKEQEQLVWADVIVLQFPIFWYSMPSLLARWMEQTFEHGLSHGSKGKALVGKKLLLSFTVGAPEDMYREGGFQLYPVEMMTTRFIQTAHLCSLDYEGAVYTCGLGYANRDDVEACKAMESAAHEHAQRVINRIEELAK</sequence>
<name>E2ZBI1_9FIRM</name>
<evidence type="ECO:0000313" key="3">
    <source>
        <dbReference type="EMBL" id="EFQ04209.1"/>
    </source>
</evidence>
<dbReference type="Pfam" id="PF02525">
    <property type="entry name" value="Flavodoxin_2"/>
    <property type="match status" value="1"/>
</dbReference>
<dbReference type="InterPro" id="IPR029039">
    <property type="entry name" value="Flavoprotein-like_sf"/>
</dbReference>
<dbReference type="InterPro" id="IPR046980">
    <property type="entry name" value="KefG/KefF"/>
</dbReference>
<dbReference type="GO" id="GO:0010181">
    <property type="term" value="F:FMN binding"/>
    <property type="evidence" value="ECO:0007669"/>
    <property type="project" value="TreeGrafter"/>
</dbReference>
<dbReference type="Proteomes" id="UP000003195">
    <property type="component" value="Unassembled WGS sequence"/>
</dbReference>
<dbReference type="OrthoDB" id="9805976at2"/>
<dbReference type="SUPFAM" id="SSF52218">
    <property type="entry name" value="Flavoproteins"/>
    <property type="match status" value="1"/>
</dbReference>
<dbReference type="STRING" id="706434.HMPREF9429_00808"/>
<dbReference type="eggNOG" id="COG2249">
    <property type="taxonomic scope" value="Bacteria"/>
</dbReference>
<evidence type="ECO:0000259" key="2">
    <source>
        <dbReference type="Pfam" id="PF02525"/>
    </source>
</evidence>
<dbReference type="GO" id="GO:0009055">
    <property type="term" value="F:electron transfer activity"/>
    <property type="evidence" value="ECO:0007669"/>
    <property type="project" value="TreeGrafter"/>
</dbReference>
<evidence type="ECO:0000256" key="1">
    <source>
        <dbReference type="ARBA" id="ARBA00023002"/>
    </source>
</evidence>
<comment type="caution">
    <text evidence="3">The sequence shown here is derived from an EMBL/GenBank/DDBJ whole genome shotgun (WGS) entry which is preliminary data.</text>
</comment>
<dbReference type="AlphaFoldDB" id="E2ZBI1"/>
<dbReference type="EMBL" id="AECS01000036">
    <property type="protein sequence ID" value="EFQ04209.1"/>
    <property type="molecule type" value="Genomic_DNA"/>
</dbReference>
<keyword evidence="1" id="KW-0560">Oxidoreductase</keyword>
<protein>
    <submittedName>
        <fullName evidence="3">Flavodoxin-like protein</fullName>
    </submittedName>
</protein>
<dbReference type="PANTHER" id="PTHR47307:SF1">
    <property type="entry name" value="GLUTATHIONE-REGULATED POTASSIUM-EFFLUX SYSTEM ANCILLARY PROTEIN KEFG"/>
    <property type="match status" value="1"/>
</dbReference>
<keyword evidence="4" id="KW-1185">Reference proteome</keyword>
<dbReference type="HOGENOM" id="CLU_058643_0_2_9"/>
<dbReference type="Gene3D" id="3.40.50.360">
    <property type="match status" value="1"/>
</dbReference>